<dbReference type="PANTHER" id="PTHR10625:SF19">
    <property type="entry name" value="HISTONE DEACETYLASE 12"/>
    <property type="match status" value="1"/>
</dbReference>
<dbReference type="SUPFAM" id="SSF52768">
    <property type="entry name" value="Arginase/deacetylase"/>
    <property type="match status" value="1"/>
</dbReference>
<dbReference type="GO" id="GO:0004407">
    <property type="term" value="F:histone deacetylase activity"/>
    <property type="evidence" value="ECO:0007669"/>
    <property type="project" value="TreeGrafter"/>
</dbReference>
<sequence length="300" mass="32807">MRIPAFYSDAYAPGEEPLLARLRATRDLLQRLALVDLQPATPVRPAQLDGLHDPTYLQAFLDGREPLASRQGIRWTPRVRDATLSMLGGQLAAVDRCLAHPAGIAMNIARGFHHAHPLAGSGFCAINGLALVAHAHPTLKVLVVDCDEHGGNGTEEFAARMPNLFAVSIFGTRFGCRGGTRSWAFHVSREEGFARYARVLDGVGRIIDDVAPDLLIYQAGADCHVHDPKSQLRLRTGEMFRRDLAVFTMARERRLPVLFLVAGGYQDATKVARLNCNTVRAARIAHRKRATPAGPLAVSR</sequence>
<proteinExistence type="inferred from homology"/>
<gene>
    <name evidence="3" type="ORF">H4F98_10955</name>
</gene>
<evidence type="ECO:0000256" key="1">
    <source>
        <dbReference type="ARBA" id="ARBA00005947"/>
    </source>
</evidence>
<organism evidence="3 4">
    <name type="scientific">Marilutibacter spongiae</name>
    <dbReference type="NCBI Taxonomy" id="2025720"/>
    <lineage>
        <taxon>Bacteria</taxon>
        <taxon>Pseudomonadati</taxon>
        <taxon>Pseudomonadota</taxon>
        <taxon>Gammaproteobacteria</taxon>
        <taxon>Lysobacterales</taxon>
        <taxon>Lysobacteraceae</taxon>
        <taxon>Marilutibacter</taxon>
    </lineage>
</organism>
<dbReference type="EMBL" id="JACHTF010000011">
    <property type="protein sequence ID" value="MBB1061087.1"/>
    <property type="molecule type" value="Genomic_DNA"/>
</dbReference>
<dbReference type="AlphaFoldDB" id="A0A7W3TMK0"/>
<accession>A0A7W3TMK0</accession>
<dbReference type="Pfam" id="PF00850">
    <property type="entry name" value="Hist_deacetyl"/>
    <property type="match status" value="1"/>
</dbReference>
<dbReference type="PRINTS" id="PR01270">
    <property type="entry name" value="HDASUPER"/>
</dbReference>
<dbReference type="InterPro" id="IPR037138">
    <property type="entry name" value="His_deacetylse_dom_sf"/>
</dbReference>
<feature type="domain" description="Histone deacetylase" evidence="2">
    <location>
        <begin position="21"/>
        <end position="280"/>
    </location>
</feature>
<dbReference type="RefSeq" id="WP_182687604.1">
    <property type="nucleotide sequence ID" value="NZ_JACHTF010000011.1"/>
</dbReference>
<name>A0A7W3TMK0_9GAMM</name>
<dbReference type="PANTHER" id="PTHR10625">
    <property type="entry name" value="HISTONE DEACETYLASE HDAC1-RELATED"/>
    <property type="match status" value="1"/>
</dbReference>
<protein>
    <submittedName>
        <fullName evidence="3">Histone deacetylase</fullName>
    </submittedName>
</protein>
<dbReference type="Gene3D" id="3.40.800.20">
    <property type="entry name" value="Histone deacetylase domain"/>
    <property type="match status" value="1"/>
</dbReference>
<evidence type="ECO:0000313" key="3">
    <source>
        <dbReference type="EMBL" id="MBB1061087.1"/>
    </source>
</evidence>
<comment type="similarity">
    <text evidence="1">Belongs to the histone deacetylase family.</text>
</comment>
<dbReference type="Proteomes" id="UP000523196">
    <property type="component" value="Unassembled WGS sequence"/>
</dbReference>
<evidence type="ECO:0000259" key="2">
    <source>
        <dbReference type="Pfam" id="PF00850"/>
    </source>
</evidence>
<reference evidence="3 4" key="1">
    <citation type="submission" date="2020-08" db="EMBL/GenBank/DDBJ databases">
        <authorList>
            <person name="Xu S."/>
            <person name="Li A."/>
        </authorList>
    </citation>
    <scope>NUCLEOTIDE SEQUENCE [LARGE SCALE GENOMIC DNA]</scope>
    <source>
        <strain evidence="3 4">119BY6-57</strain>
    </source>
</reference>
<dbReference type="InterPro" id="IPR000286">
    <property type="entry name" value="HDACs"/>
</dbReference>
<dbReference type="InterPro" id="IPR023696">
    <property type="entry name" value="Ureohydrolase_dom_sf"/>
</dbReference>
<keyword evidence="4" id="KW-1185">Reference proteome</keyword>
<dbReference type="InterPro" id="IPR023801">
    <property type="entry name" value="His_deacetylse_dom"/>
</dbReference>
<comment type="caution">
    <text evidence="3">The sequence shown here is derived from an EMBL/GenBank/DDBJ whole genome shotgun (WGS) entry which is preliminary data.</text>
</comment>
<evidence type="ECO:0000313" key="4">
    <source>
        <dbReference type="Proteomes" id="UP000523196"/>
    </source>
</evidence>
<dbReference type="GO" id="GO:0040029">
    <property type="term" value="P:epigenetic regulation of gene expression"/>
    <property type="evidence" value="ECO:0007669"/>
    <property type="project" value="TreeGrafter"/>
</dbReference>